<feature type="domain" description="Ku" evidence="4">
    <location>
        <begin position="53"/>
        <end position="183"/>
    </location>
</feature>
<dbReference type="InterPro" id="IPR009187">
    <property type="entry name" value="Prok_Ku"/>
</dbReference>
<dbReference type="EMBL" id="JAFBFC010000004">
    <property type="protein sequence ID" value="MBM7703790.1"/>
    <property type="molecule type" value="Genomic_DNA"/>
</dbReference>
<sequence length="275" mass="31497">MLHTIWKGTLSFGTIVVPIRLHGAVEEKGIKLRQLHKECYTPIKHEKTCPKCEKEVGSDEIIKGYETVTGQFVPITEEELDGLKKPFREDKDIQFSHVVDVKEIDPIYFDKTYFISPTETSQNVYALLQLALQQTNKGGMTQVFLYSKQQLAIVRSYEHVLVLQTLHYGDEIRPLHEIPDVSQESFVNEKDLQIAMHLMDQLSISFEADTYKDQFTSTLQTYIEQKMVKGDVVSSDTTEPHGDIRHLMDVLKTSLESNKTTKMTTTHKQTQAESS</sequence>
<comment type="function">
    <text evidence="2">With LigD forms a non-homologous end joining (NHEJ) DNA repair enzyme, which repairs dsDNA breaks with reduced fidelity. Binds linear dsDNA with 5'- and 3'- overhangs but not closed circular dsDNA nor ssDNA. Recruits and stimulates the ligase activity of LigD.</text>
</comment>
<comment type="caution">
    <text evidence="5">The sequence shown here is derived from an EMBL/GenBank/DDBJ whole genome shotgun (WGS) entry which is preliminary data.</text>
</comment>
<proteinExistence type="inferred from homology"/>
<dbReference type="PIRSF" id="PIRSF006493">
    <property type="entry name" value="Prok_Ku"/>
    <property type="match status" value="1"/>
</dbReference>
<dbReference type="PANTHER" id="PTHR41251:SF1">
    <property type="entry name" value="NON-HOMOLOGOUS END JOINING PROTEIN KU"/>
    <property type="match status" value="1"/>
</dbReference>
<dbReference type="RefSeq" id="WP_205187739.1">
    <property type="nucleotide sequence ID" value="NZ_JAFBFC010000004.1"/>
</dbReference>
<gene>
    <name evidence="2" type="primary">ku</name>
    <name evidence="5" type="ORF">JOC83_002639</name>
</gene>
<dbReference type="Pfam" id="PF02735">
    <property type="entry name" value="Ku"/>
    <property type="match status" value="1"/>
</dbReference>
<reference evidence="5 6" key="1">
    <citation type="submission" date="2021-01" db="EMBL/GenBank/DDBJ databases">
        <title>Genomic Encyclopedia of Type Strains, Phase IV (KMG-IV): sequencing the most valuable type-strain genomes for metagenomic binning, comparative biology and taxonomic classification.</title>
        <authorList>
            <person name="Goeker M."/>
        </authorList>
    </citation>
    <scope>NUCLEOTIDE SEQUENCE [LARGE SCALE GENOMIC DNA]</scope>
    <source>
        <strain evidence="5 6">DSM 104297</strain>
    </source>
</reference>
<comment type="subunit">
    <text evidence="2">Homodimer. Interacts with LigD.</text>
</comment>
<dbReference type="SUPFAM" id="SSF100939">
    <property type="entry name" value="SPOC domain-like"/>
    <property type="match status" value="1"/>
</dbReference>
<feature type="compositionally biased region" description="Low complexity" evidence="3">
    <location>
        <begin position="260"/>
        <end position="275"/>
    </location>
</feature>
<evidence type="ECO:0000313" key="5">
    <source>
        <dbReference type="EMBL" id="MBM7703790.1"/>
    </source>
</evidence>
<accession>A0ABS2QWJ9</accession>
<evidence type="ECO:0000256" key="3">
    <source>
        <dbReference type="SAM" id="MobiDB-lite"/>
    </source>
</evidence>
<keyword evidence="2" id="KW-0234">DNA repair</keyword>
<dbReference type="PANTHER" id="PTHR41251">
    <property type="entry name" value="NON-HOMOLOGOUS END JOINING PROTEIN KU"/>
    <property type="match status" value="1"/>
</dbReference>
<dbReference type="NCBIfam" id="TIGR02772">
    <property type="entry name" value="Ku_bact"/>
    <property type="match status" value="1"/>
</dbReference>
<comment type="similarity">
    <text evidence="2">Belongs to the prokaryotic Ku family.</text>
</comment>
<evidence type="ECO:0000256" key="2">
    <source>
        <dbReference type="HAMAP-Rule" id="MF_01875"/>
    </source>
</evidence>
<name>A0ABS2QWJ9_9BACI</name>
<dbReference type="SMART" id="SM00559">
    <property type="entry name" value="Ku78"/>
    <property type="match status" value="1"/>
</dbReference>
<keyword evidence="2" id="KW-0227">DNA damage</keyword>
<dbReference type="InterPro" id="IPR016194">
    <property type="entry name" value="SPOC-like_C_dom_sf"/>
</dbReference>
<dbReference type="Proteomes" id="UP000809829">
    <property type="component" value="Unassembled WGS sequence"/>
</dbReference>
<dbReference type="HAMAP" id="MF_01875">
    <property type="entry name" value="Prokaryotic_Ku"/>
    <property type="match status" value="1"/>
</dbReference>
<keyword evidence="6" id="KW-1185">Reference proteome</keyword>
<keyword evidence="2" id="KW-0233">DNA recombination</keyword>
<evidence type="ECO:0000259" key="4">
    <source>
        <dbReference type="SMART" id="SM00559"/>
    </source>
</evidence>
<keyword evidence="1 2" id="KW-0238">DNA-binding</keyword>
<organism evidence="5 6">
    <name type="scientific">Priestia iocasae</name>
    <dbReference type="NCBI Taxonomy" id="2291674"/>
    <lineage>
        <taxon>Bacteria</taxon>
        <taxon>Bacillati</taxon>
        <taxon>Bacillota</taxon>
        <taxon>Bacilli</taxon>
        <taxon>Bacillales</taxon>
        <taxon>Bacillaceae</taxon>
        <taxon>Priestia</taxon>
    </lineage>
</organism>
<feature type="region of interest" description="Disordered" evidence="3">
    <location>
        <begin position="255"/>
        <end position="275"/>
    </location>
</feature>
<dbReference type="InterPro" id="IPR006164">
    <property type="entry name" value="DNA_bd_Ku70/Ku80"/>
</dbReference>
<evidence type="ECO:0000313" key="6">
    <source>
        <dbReference type="Proteomes" id="UP000809829"/>
    </source>
</evidence>
<protein>
    <recommendedName>
        <fullName evidence="2">Non-homologous end joining protein Ku</fullName>
    </recommendedName>
</protein>
<dbReference type="Gene3D" id="2.40.290.10">
    <property type="match status" value="1"/>
</dbReference>
<evidence type="ECO:0000256" key="1">
    <source>
        <dbReference type="ARBA" id="ARBA00023125"/>
    </source>
</evidence>